<dbReference type="OMA" id="VGYHCER"/>
<name>A0A0M4EDV5_DROBS</name>
<dbReference type="Proteomes" id="UP000494163">
    <property type="component" value="Chromosome 2R"/>
</dbReference>
<dbReference type="EMBL" id="CP012524">
    <property type="protein sequence ID" value="ALC41238.1"/>
    <property type="molecule type" value="Genomic_DNA"/>
</dbReference>
<organism evidence="1 2">
    <name type="scientific">Drosophila busckii</name>
    <name type="common">Fruit fly</name>
    <dbReference type="NCBI Taxonomy" id="30019"/>
    <lineage>
        <taxon>Eukaryota</taxon>
        <taxon>Metazoa</taxon>
        <taxon>Ecdysozoa</taxon>
        <taxon>Arthropoda</taxon>
        <taxon>Hexapoda</taxon>
        <taxon>Insecta</taxon>
        <taxon>Pterygota</taxon>
        <taxon>Neoptera</taxon>
        <taxon>Endopterygota</taxon>
        <taxon>Diptera</taxon>
        <taxon>Brachycera</taxon>
        <taxon>Muscomorpha</taxon>
        <taxon>Ephydroidea</taxon>
        <taxon>Drosophilidae</taxon>
        <taxon>Drosophila</taxon>
    </lineage>
</organism>
<dbReference type="STRING" id="30019.A0A0M4EDV5"/>
<dbReference type="InterPro" id="IPR032707">
    <property type="entry name" value="MYCBPAP"/>
</dbReference>
<dbReference type="Pfam" id="PF14646">
    <property type="entry name" value="MYCBPAP"/>
    <property type="match status" value="1"/>
</dbReference>
<keyword evidence="2" id="KW-1185">Reference proteome</keyword>
<evidence type="ECO:0000313" key="2">
    <source>
        <dbReference type="Proteomes" id="UP000494163"/>
    </source>
</evidence>
<accession>A0A0M4EDV5</accession>
<evidence type="ECO:0000313" key="1">
    <source>
        <dbReference type="EMBL" id="ALC41238.1"/>
    </source>
</evidence>
<dbReference type="AlphaFoldDB" id="A0A0M4EDV5"/>
<dbReference type="OrthoDB" id="10263316at2759"/>
<proteinExistence type="predicted"/>
<reference evidence="1 2" key="1">
    <citation type="submission" date="2015-08" db="EMBL/GenBank/DDBJ databases">
        <title>Ancestral chromatin configuration constrains chromatin evolution on differentiating sex chromosomes in Drosophila.</title>
        <authorList>
            <person name="Zhou Q."/>
            <person name="Bachtrog D."/>
        </authorList>
    </citation>
    <scope>NUCLEOTIDE SEQUENCE [LARGE SCALE GENOMIC DNA]</scope>
    <source>
        <tissue evidence="1">Whole larvae</tissue>
    </source>
</reference>
<sequence>HRSRMLSVITAVELEKNPSYENTLSLSSTSTEIFYRASGQLKEVTSQDGKAIVDDIIGAMFAARAGVAKLSSSTCELDSGYRECEDMDRRLKLWQDTLRARERMQHRINKKTGKMPGEMLINLPASLEQRDKGTINRLMDYAQRMNPVTLSEKKGTELPRRLDMEQCMELHAVQETLPKAEQAAQVQVEISGLTKATMAEIMPDVEVNKLTGKRGKWITSNVLKQRIEQQAEDMDRVLDYFPDTQNLEVVGNNMLAANNMQHVEDIDLIVNSSLYSISSSTISCIEEQLPEETVKSEPQALQSHNLGLKINNVIFTDRERRTTNELELQIDFECAPYEKQLKEMLRLENVGRCVIICEWQNLSKRATSFMDITDDSFLLECNPITLFPGDVHIPRALFQPHMVGLHNRRIELRIFPNIFCHRNEGIVLRLQAKCVPHADYAHKLDKQTLGLIDKANQQSMDRLTARQAELAVVAKPQELLCPYERLFDEREVFNAENAGYKCERFDDLLALRRLYNTVKLPREPEWDWRLDTLKQHILRLPDALQREQYFELMLQVQSTLKCSAAGDFAHYEHNRERERSRFIYVRGCIGNGIEEWEQLMLTIEQNAYKSELARFQAQEPQVSEEDEDAAPQLKPWWRQLRLQNPELYVLKKLRSNKFYRDSLYMQTYSHLCDLAENIVSVIESTEFI</sequence>
<feature type="non-terminal residue" evidence="1">
    <location>
        <position position="1"/>
    </location>
</feature>
<protein>
    <submittedName>
        <fullName evidence="1">CG30384</fullName>
    </submittedName>
</protein>
<gene>
    <name evidence="1" type="ORF">Dbus_chr2Rg817</name>
</gene>